<feature type="non-terminal residue" evidence="2">
    <location>
        <position position="1"/>
    </location>
</feature>
<dbReference type="AlphaFoldDB" id="A0A820N3N3"/>
<protein>
    <submittedName>
        <fullName evidence="2">Uncharacterized protein</fullName>
    </submittedName>
</protein>
<sequence length="77" mass="8786">MARRFTSNTSELNVTFNSQISSNSLFKYDQSTLSGRLKEVHVSITEPESTNKQTKPLKSTMKKLTNHRDDIIPSKNK</sequence>
<feature type="compositionally biased region" description="Polar residues" evidence="1">
    <location>
        <begin position="46"/>
        <end position="57"/>
    </location>
</feature>
<dbReference type="EMBL" id="CAJOAY010025325">
    <property type="protein sequence ID" value="CAF4382284.1"/>
    <property type="molecule type" value="Genomic_DNA"/>
</dbReference>
<evidence type="ECO:0000256" key="1">
    <source>
        <dbReference type="SAM" id="MobiDB-lite"/>
    </source>
</evidence>
<accession>A0A820N3N3</accession>
<dbReference type="Proteomes" id="UP000663881">
    <property type="component" value="Unassembled WGS sequence"/>
</dbReference>
<feature type="region of interest" description="Disordered" evidence="1">
    <location>
        <begin position="46"/>
        <end position="77"/>
    </location>
</feature>
<name>A0A820N3N3_9BILA</name>
<organism evidence="2 3">
    <name type="scientific">Adineta steineri</name>
    <dbReference type="NCBI Taxonomy" id="433720"/>
    <lineage>
        <taxon>Eukaryota</taxon>
        <taxon>Metazoa</taxon>
        <taxon>Spiralia</taxon>
        <taxon>Gnathifera</taxon>
        <taxon>Rotifera</taxon>
        <taxon>Eurotatoria</taxon>
        <taxon>Bdelloidea</taxon>
        <taxon>Adinetida</taxon>
        <taxon>Adinetidae</taxon>
        <taxon>Adineta</taxon>
    </lineage>
</organism>
<feature type="compositionally biased region" description="Basic and acidic residues" evidence="1">
    <location>
        <begin position="66"/>
        <end position="77"/>
    </location>
</feature>
<evidence type="ECO:0000313" key="3">
    <source>
        <dbReference type="Proteomes" id="UP000663881"/>
    </source>
</evidence>
<proteinExistence type="predicted"/>
<reference evidence="2" key="1">
    <citation type="submission" date="2021-02" db="EMBL/GenBank/DDBJ databases">
        <authorList>
            <person name="Nowell W R."/>
        </authorList>
    </citation>
    <scope>NUCLEOTIDE SEQUENCE</scope>
</reference>
<comment type="caution">
    <text evidence="2">The sequence shown here is derived from an EMBL/GenBank/DDBJ whole genome shotgun (WGS) entry which is preliminary data.</text>
</comment>
<gene>
    <name evidence="2" type="ORF">OKA104_LOCUS50423</name>
</gene>
<evidence type="ECO:0000313" key="2">
    <source>
        <dbReference type="EMBL" id="CAF4382284.1"/>
    </source>
</evidence>